<dbReference type="Pfam" id="PF11911">
    <property type="entry name" value="DUF3429"/>
    <property type="match status" value="1"/>
</dbReference>
<dbReference type="InterPro" id="IPR021836">
    <property type="entry name" value="DUF3429"/>
</dbReference>
<organism evidence="2 3">
    <name type="scientific">Celeribacter marinus</name>
    <dbReference type="NCBI Taxonomy" id="1397108"/>
    <lineage>
        <taxon>Bacteria</taxon>
        <taxon>Pseudomonadati</taxon>
        <taxon>Pseudomonadota</taxon>
        <taxon>Alphaproteobacteria</taxon>
        <taxon>Rhodobacterales</taxon>
        <taxon>Roseobacteraceae</taxon>
        <taxon>Celeribacter</taxon>
    </lineage>
</organism>
<sequence>MLPFAWGALLSFSGSNDAAREVGSYLVFSTSNGLELLLIYGLIILNYMAGCLWAFAAKSERAQPHHYVLAVIPALYALFTVGPFLFDRPSHGGALMAMILGFIGLLAFDFWFKREGLAPVWWMRLRLPVTAAVVTCLGLGWTNA</sequence>
<dbReference type="STRING" id="1397108.IMCC12053_1532"/>
<feature type="transmembrane region" description="Helical" evidence="1">
    <location>
        <begin position="36"/>
        <end position="55"/>
    </location>
</feature>
<evidence type="ECO:0000313" key="3">
    <source>
        <dbReference type="Proteomes" id="UP000064920"/>
    </source>
</evidence>
<evidence type="ECO:0000313" key="2">
    <source>
        <dbReference type="EMBL" id="ALI55479.1"/>
    </source>
</evidence>
<evidence type="ECO:0000256" key="1">
    <source>
        <dbReference type="SAM" id="Phobius"/>
    </source>
</evidence>
<dbReference type="PATRIC" id="fig|1397108.4.peg.1567"/>
<dbReference type="KEGG" id="cmar:IMCC12053_1532"/>
<gene>
    <name evidence="2" type="ORF">IMCC12053_1532</name>
</gene>
<proteinExistence type="predicted"/>
<dbReference type="AlphaFoldDB" id="A0A0P0AB87"/>
<keyword evidence="1" id="KW-0472">Membrane</keyword>
<feature type="transmembrane region" description="Helical" evidence="1">
    <location>
        <begin position="124"/>
        <end position="142"/>
    </location>
</feature>
<feature type="transmembrane region" description="Helical" evidence="1">
    <location>
        <begin position="92"/>
        <end position="112"/>
    </location>
</feature>
<accession>A0A0P0AB87</accession>
<keyword evidence="1" id="KW-0812">Transmembrane</keyword>
<keyword evidence="1" id="KW-1133">Transmembrane helix</keyword>
<dbReference type="EMBL" id="CP012023">
    <property type="protein sequence ID" value="ALI55479.1"/>
    <property type="molecule type" value="Genomic_DNA"/>
</dbReference>
<reference evidence="2 3" key="1">
    <citation type="submission" date="2015-05" db="EMBL/GenBank/DDBJ databases">
        <authorList>
            <person name="Wang D.B."/>
            <person name="Wang M."/>
        </authorList>
    </citation>
    <scope>NUCLEOTIDE SEQUENCE [LARGE SCALE GENOMIC DNA]</scope>
    <source>
        <strain evidence="2 3">IMCC 12053</strain>
    </source>
</reference>
<feature type="transmembrane region" description="Helical" evidence="1">
    <location>
        <begin position="67"/>
        <end position="86"/>
    </location>
</feature>
<dbReference type="Proteomes" id="UP000064920">
    <property type="component" value="Chromosome"/>
</dbReference>
<protein>
    <submittedName>
        <fullName evidence="2">Arginine/ornithine antiporter ArcD</fullName>
    </submittedName>
</protein>
<keyword evidence="3" id="KW-1185">Reference proteome</keyword>
<name>A0A0P0AB87_9RHOB</name>